<evidence type="ECO:0000256" key="1">
    <source>
        <dbReference type="SAM" id="Phobius"/>
    </source>
</evidence>
<proteinExistence type="predicted"/>
<reference evidence="2 3" key="1">
    <citation type="submission" date="2019-09" db="EMBL/GenBank/DDBJ databases">
        <title>A chromosome-level genome assembly of the Chinese tupelo Nyssa sinensis.</title>
        <authorList>
            <person name="Yang X."/>
            <person name="Kang M."/>
            <person name="Yang Y."/>
            <person name="Xiong H."/>
            <person name="Wang M."/>
            <person name="Zhang Z."/>
            <person name="Wang Z."/>
            <person name="Wu H."/>
            <person name="Ma T."/>
            <person name="Liu J."/>
            <person name="Xi Z."/>
        </authorList>
    </citation>
    <scope>NUCLEOTIDE SEQUENCE [LARGE SCALE GENOMIC DNA]</scope>
    <source>
        <strain evidence="2">J267</strain>
        <tissue evidence="2">Leaf</tissue>
    </source>
</reference>
<organism evidence="2 3">
    <name type="scientific">Nyssa sinensis</name>
    <dbReference type="NCBI Taxonomy" id="561372"/>
    <lineage>
        <taxon>Eukaryota</taxon>
        <taxon>Viridiplantae</taxon>
        <taxon>Streptophyta</taxon>
        <taxon>Embryophyta</taxon>
        <taxon>Tracheophyta</taxon>
        <taxon>Spermatophyta</taxon>
        <taxon>Magnoliopsida</taxon>
        <taxon>eudicotyledons</taxon>
        <taxon>Gunneridae</taxon>
        <taxon>Pentapetalae</taxon>
        <taxon>asterids</taxon>
        <taxon>Cornales</taxon>
        <taxon>Nyssaceae</taxon>
        <taxon>Nyssa</taxon>
    </lineage>
</organism>
<keyword evidence="1" id="KW-1133">Transmembrane helix</keyword>
<keyword evidence="1" id="KW-0812">Transmembrane</keyword>
<protein>
    <submittedName>
        <fullName evidence="2">Uncharacterized protein</fullName>
    </submittedName>
</protein>
<name>A0A5J5BL19_9ASTE</name>
<dbReference type="Proteomes" id="UP000325577">
    <property type="component" value="Linkage Group LG11"/>
</dbReference>
<dbReference type="AlphaFoldDB" id="A0A5J5BL19"/>
<keyword evidence="1" id="KW-0472">Membrane</keyword>
<keyword evidence="3" id="KW-1185">Reference proteome</keyword>
<dbReference type="OrthoDB" id="1708403at2759"/>
<evidence type="ECO:0000313" key="3">
    <source>
        <dbReference type="Proteomes" id="UP000325577"/>
    </source>
</evidence>
<accession>A0A5J5BL19</accession>
<sequence length="133" mass="15336">MARSLSTALSPQRGDIRKKMSLGAFHGLGELKGLTQEDGFRVFKKREIVGLDLNMSLLGDAKEDLDLELRLGFFHWHIAAFFFSFTVMIRLVLEKVKEKKSKFGTFRQQNVLHISSASNWQTDRRISSWFDKV</sequence>
<gene>
    <name evidence="2" type="ORF">F0562_021159</name>
</gene>
<evidence type="ECO:0000313" key="2">
    <source>
        <dbReference type="EMBL" id="KAA8543346.1"/>
    </source>
</evidence>
<feature type="transmembrane region" description="Helical" evidence="1">
    <location>
        <begin position="73"/>
        <end position="93"/>
    </location>
</feature>
<dbReference type="EMBL" id="CM018034">
    <property type="protein sequence ID" value="KAA8543346.1"/>
    <property type="molecule type" value="Genomic_DNA"/>
</dbReference>